<dbReference type="PANTHER" id="PTHR33112:SF10">
    <property type="entry name" value="TOL"/>
    <property type="match status" value="1"/>
</dbReference>
<dbReference type="InterPro" id="IPR010730">
    <property type="entry name" value="HET"/>
</dbReference>
<comment type="caution">
    <text evidence="3">The sequence shown here is derived from an EMBL/GenBank/DDBJ whole genome shotgun (WGS) entry which is preliminary data.</text>
</comment>
<dbReference type="Pfam" id="PF06985">
    <property type="entry name" value="HET"/>
    <property type="match status" value="1"/>
</dbReference>
<dbReference type="PANTHER" id="PTHR33112">
    <property type="entry name" value="DOMAIN PROTEIN, PUTATIVE-RELATED"/>
    <property type="match status" value="1"/>
</dbReference>
<organism evidence="3 4">
    <name type="scientific">Setomelanomma holmii</name>
    <dbReference type="NCBI Taxonomy" id="210430"/>
    <lineage>
        <taxon>Eukaryota</taxon>
        <taxon>Fungi</taxon>
        <taxon>Dikarya</taxon>
        <taxon>Ascomycota</taxon>
        <taxon>Pezizomycotina</taxon>
        <taxon>Dothideomycetes</taxon>
        <taxon>Pleosporomycetidae</taxon>
        <taxon>Pleosporales</taxon>
        <taxon>Pleosporineae</taxon>
        <taxon>Phaeosphaeriaceae</taxon>
        <taxon>Setomelanomma</taxon>
    </lineage>
</organism>
<gene>
    <name evidence="3" type="ORF">EK21DRAFT_53719</name>
</gene>
<evidence type="ECO:0000259" key="2">
    <source>
        <dbReference type="Pfam" id="PF06985"/>
    </source>
</evidence>
<proteinExistence type="predicted"/>
<dbReference type="EMBL" id="ML978156">
    <property type="protein sequence ID" value="KAF2036010.1"/>
    <property type="molecule type" value="Genomic_DNA"/>
</dbReference>
<keyword evidence="4" id="KW-1185">Reference proteome</keyword>
<accession>A0A9P4HIX4</accession>
<reference evidence="3" key="1">
    <citation type="journal article" date="2020" name="Stud. Mycol.">
        <title>101 Dothideomycetes genomes: a test case for predicting lifestyles and emergence of pathogens.</title>
        <authorList>
            <person name="Haridas S."/>
            <person name="Albert R."/>
            <person name="Binder M."/>
            <person name="Bloem J."/>
            <person name="Labutti K."/>
            <person name="Salamov A."/>
            <person name="Andreopoulos B."/>
            <person name="Baker S."/>
            <person name="Barry K."/>
            <person name="Bills G."/>
            <person name="Bluhm B."/>
            <person name="Cannon C."/>
            <person name="Castanera R."/>
            <person name="Culley D."/>
            <person name="Daum C."/>
            <person name="Ezra D."/>
            <person name="Gonzalez J."/>
            <person name="Henrissat B."/>
            <person name="Kuo A."/>
            <person name="Liang C."/>
            <person name="Lipzen A."/>
            <person name="Lutzoni F."/>
            <person name="Magnuson J."/>
            <person name="Mondo S."/>
            <person name="Nolan M."/>
            <person name="Ohm R."/>
            <person name="Pangilinan J."/>
            <person name="Park H.-J."/>
            <person name="Ramirez L."/>
            <person name="Alfaro M."/>
            <person name="Sun H."/>
            <person name="Tritt A."/>
            <person name="Yoshinaga Y."/>
            <person name="Zwiers L.-H."/>
            <person name="Turgeon B."/>
            <person name="Goodwin S."/>
            <person name="Spatafora J."/>
            <person name="Crous P."/>
            <person name="Grigoriev I."/>
        </authorList>
    </citation>
    <scope>NUCLEOTIDE SEQUENCE</scope>
    <source>
        <strain evidence="3">CBS 110217</strain>
    </source>
</reference>
<feature type="domain" description="Heterokaryon incompatibility" evidence="2">
    <location>
        <begin position="211"/>
        <end position="362"/>
    </location>
</feature>
<feature type="compositionally biased region" description="Basic and acidic residues" evidence="1">
    <location>
        <begin position="580"/>
        <end position="613"/>
    </location>
</feature>
<name>A0A9P4HIX4_9PLEO</name>
<protein>
    <submittedName>
        <fullName evidence="3">HET-domain-containing protein</fullName>
    </submittedName>
</protein>
<dbReference type="AlphaFoldDB" id="A0A9P4HIX4"/>
<dbReference type="Proteomes" id="UP000799777">
    <property type="component" value="Unassembled WGS sequence"/>
</dbReference>
<sequence length="778" mass="88500">MKLCQYCIQNILESGEAWEYHHGSHPALQSSCVWETEDGFTGLKKKESCLFCCTMKNDVDALAPHLQKEEHVKAWPVYRWNIRSLSRIRESLEAVVVTFRYVPPEAAADGKVGIDSALPTRTFYLIPEEDLQSLPIVDQIGKSTDPKVNGGHQIRSWVETCDATHEDCMKRRKSTPKAKRFAPTRLLDISGPPQTPIRLIETSKTSVQGPYCSLSHCWGPKPEFIRLLNDNRKRHLSEGVGWHLLPKNFQEAIEVARTLDVGYIWIDSLCIIQDSSADWGHEAGLMHQVYRNSYCNIAIVDAPDSDKGAFRVRDPEEIVPVRYRPKVESAYFGENTWAVLPENLWDRGLLQSSLYARGWVFQAERMLSPRILHFARKQIFWDCPSLSACETLPAGLPPPMDHAAGPDRHWRGRLQEPEDNHEMLAGANDQSMEAFWKTAVEKYTSCNLTKGGDKLIAMWGIAKLVRDAMNVEYGNGLFEENLEDQLAWRVAKCVLTQRPSESKEWKLARNIPSWSWASMDGTIMVADRLSDQVHFKVTDHHTQPLTFDLVGVKRSVRLPLARPSAAPLPVRGVSDSGPELQRRQQEREREDIDMQKEKEFHRSSSPEKIDRSHQPLFHSSSISIQGHVGRGKLEHVDTSGAWRLQIDGVPEGIVEAFPDIRPNLKSAIWEQPFFLVLAAKQVIKPPVFTLVNANKTRSRPSLPTIAEGGDEIEEDFDYAGHGILLKDTGNNRFQRIGAFRFRGASGRAYEQLQRTYRREEIKPSDSYTSERGRKIWLD</sequence>
<feature type="region of interest" description="Disordered" evidence="1">
    <location>
        <begin position="567"/>
        <end position="614"/>
    </location>
</feature>
<evidence type="ECO:0000256" key="1">
    <source>
        <dbReference type="SAM" id="MobiDB-lite"/>
    </source>
</evidence>
<evidence type="ECO:0000313" key="3">
    <source>
        <dbReference type="EMBL" id="KAF2036010.1"/>
    </source>
</evidence>
<evidence type="ECO:0000313" key="4">
    <source>
        <dbReference type="Proteomes" id="UP000799777"/>
    </source>
</evidence>
<dbReference type="OrthoDB" id="5362512at2759"/>